<dbReference type="Proteomes" id="UP000003120">
    <property type="component" value="Unassembled WGS sequence"/>
</dbReference>
<dbReference type="EMBL" id="ALKK01000083">
    <property type="protein sequence ID" value="EJU15351.1"/>
    <property type="molecule type" value="Genomic_DNA"/>
</dbReference>
<sequence length="68" mass="7622">MKKIDAVICGIASIFTCSNTISTESFQRFPSSYEKNAEKSLQRAWVTVGRTIKGAIDKYDEESKKSNI</sequence>
<evidence type="ECO:0000313" key="1">
    <source>
        <dbReference type="EMBL" id="EJU15351.1"/>
    </source>
</evidence>
<name>A0AAN4AS11_9FUSO</name>
<comment type="caution">
    <text evidence="1">The sequence shown here is derived from an EMBL/GenBank/DDBJ whole genome shotgun (WGS) entry which is preliminary data.</text>
</comment>
<dbReference type="GeneID" id="75075348"/>
<gene>
    <name evidence="1" type="ORF">HMPREF1127_0232</name>
</gene>
<evidence type="ECO:0008006" key="3">
    <source>
        <dbReference type="Google" id="ProtNLM"/>
    </source>
</evidence>
<accession>A0AAN4AS11</accession>
<protein>
    <recommendedName>
        <fullName evidence="3">Lipoprotein</fullName>
    </recommendedName>
</protein>
<proteinExistence type="predicted"/>
<organism evidence="1 2">
    <name type="scientific">Fusobacterium necrophorum subsp. funduliforme Fnf 1007</name>
    <dbReference type="NCBI Taxonomy" id="1161424"/>
    <lineage>
        <taxon>Bacteria</taxon>
        <taxon>Fusobacteriati</taxon>
        <taxon>Fusobacteriota</taxon>
        <taxon>Fusobacteriia</taxon>
        <taxon>Fusobacteriales</taxon>
        <taxon>Fusobacteriaceae</taxon>
        <taxon>Fusobacterium</taxon>
    </lineage>
</organism>
<reference evidence="1 2" key="1">
    <citation type="submission" date="2012-07" db="EMBL/GenBank/DDBJ databases">
        <authorList>
            <person name="Durkin A.S."/>
            <person name="McCorrison J."/>
            <person name="Torralba M."/>
            <person name="Gillis M."/>
            <person name="Methe B."/>
            <person name="Sutton G."/>
            <person name="Nelson K.E."/>
        </authorList>
    </citation>
    <scope>NUCLEOTIDE SEQUENCE [LARGE SCALE GENOMIC DNA]</scope>
    <source>
        <strain evidence="1 2">Fnf 1007</strain>
    </source>
</reference>
<dbReference type="RefSeq" id="WP_005964717.1">
    <property type="nucleotide sequence ID" value="NZ_ALKK01000083.1"/>
</dbReference>
<evidence type="ECO:0000313" key="2">
    <source>
        <dbReference type="Proteomes" id="UP000003120"/>
    </source>
</evidence>
<dbReference type="AlphaFoldDB" id="A0AAN4AS11"/>